<evidence type="ECO:0000313" key="2">
    <source>
        <dbReference type="Proteomes" id="UP000017127"/>
    </source>
</evidence>
<protein>
    <submittedName>
        <fullName evidence="1">Uncharacterized protein</fullName>
    </submittedName>
</protein>
<accession>U7QK68</accession>
<reference evidence="1 2" key="1">
    <citation type="journal article" date="2013" name="Front. Microbiol.">
        <title>Comparative genomic analyses of the cyanobacterium, Lyngbya aestuarii BL J, a powerful hydrogen producer.</title>
        <authorList>
            <person name="Kothari A."/>
            <person name="Vaughn M."/>
            <person name="Garcia-Pichel F."/>
        </authorList>
    </citation>
    <scope>NUCLEOTIDE SEQUENCE [LARGE SCALE GENOMIC DNA]</scope>
    <source>
        <strain evidence="1 2">BL J</strain>
    </source>
</reference>
<gene>
    <name evidence="1" type="ORF">M595_1610</name>
</gene>
<dbReference type="Proteomes" id="UP000017127">
    <property type="component" value="Unassembled WGS sequence"/>
</dbReference>
<organism evidence="1 2">
    <name type="scientific">Lyngbya aestuarii BL J</name>
    <dbReference type="NCBI Taxonomy" id="1348334"/>
    <lineage>
        <taxon>Bacteria</taxon>
        <taxon>Bacillati</taxon>
        <taxon>Cyanobacteriota</taxon>
        <taxon>Cyanophyceae</taxon>
        <taxon>Oscillatoriophycideae</taxon>
        <taxon>Oscillatoriales</taxon>
        <taxon>Microcoleaceae</taxon>
        <taxon>Lyngbya</taxon>
    </lineage>
</organism>
<comment type="caution">
    <text evidence="1">The sequence shown here is derived from an EMBL/GenBank/DDBJ whole genome shotgun (WGS) entry which is preliminary data.</text>
</comment>
<evidence type="ECO:0000313" key="1">
    <source>
        <dbReference type="EMBL" id="ERT08359.1"/>
    </source>
</evidence>
<dbReference type="EMBL" id="AUZM01000011">
    <property type="protein sequence ID" value="ERT08359.1"/>
    <property type="molecule type" value="Genomic_DNA"/>
</dbReference>
<name>U7QK68_9CYAN</name>
<sequence length="42" mass="4864">MRKIGFLFQIVTKFNLKTGQVNPPKARDLKIFIAVKFKSILN</sequence>
<proteinExistence type="predicted"/>
<dbReference type="AlphaFoldDB" id="U7QK68"/>
<keyword evidence="2" id="KW-1185">Reference proteome</keyword>